<dbReference type="InterPro" id="IPR036388">
    <property type="entry name" value="WH-like_DNA-bd_sf"/>
</dbReference>
<organism evidence="5 6">
    <name type="scientific">Actinoallomurus liliacearum</name>
    <dbReference type="NCBI Taxonomy" id="1080073"/>
    <lineage>
        <taxon>Bacteria</taxon>
        <taxon>Bacillati</taxon>
        <taxon>Actinomycetota</taxon>
        <taxon>Actinomycetes</taxon>
        <taxon>Streptosporangiales</taxon>
        <taxon>Thermomonosporaceae</taxon>
        <taxon>Actinoallomurus</taxon>
    </lineage>
</organism>
<evidence type="ECO:0000256" key="1">
    <source>
        <dbReference type="ARBA" id="ARBA00011046"/>
    </source>
</evidence>
<evidence type="ECO:0000313" key="6">
    <source>
        <dbReference type="Proteomes" id="UP001500212"/>
    </source>
</evidence>
<keyword evidence="4" id="KW-0804">Transcription</keyword>
<keyword evidence="6" id="KW-1185">Reference proteome</keyword>
<evidence type="ECO:0000256" key="4">
    <source>
        <dbReference type="ARBA" id="ARBA00023163"/>
    </source>
</evidence>
<evidence type="ECO:0000256" key="2">
    <source>
        <dbReference type="ARBA" id="ARBA00023015"/>
    </source>
</evidence>
<comment type="caution">
    <text evidence="5">The sequence shown here is derived from an EMBL/GenBank/DDBJ whole genome shotgun (WGS) entry which is preliminary data.</text>
</comment>
<proteinExistence type="inferred from homology"/>
<dbReference type="InterPro" id="IPR036390">
    <property type="entry name" value="WH_DNA-bd_sf"/>
</dbReference>
<evidence type="ECO:0000313" key="5">
    <source>
        <dbReference type="EMBL" id="GAA4617314.1"/>
    </source>
</evidence>
<dbReference type="Gene3D" id="1.10.10.10">
    <property type="entry name" value="Winged helix-like DNA-binding domain superfamily/Winged helix DNA-binding domain"/>
    <property type="match status" value="1"/>
</dbReference>
<dbReference type="SUPFAM" id="SSF46785">
    <property type="entry name" value="Winged helix' DNA-binding domain"/>
    <property type="match status" value="1"/>
</dbReference>
<protein>
    <submittedName>
        <fullName evidence="5">BlaI/MecI/CopY family transcriptional regulator</fullName>
    </submittedName>
</protein>
<dbReference type="EMBL" id="BAABHJ010000039">
    <property type="protein sequence ID" value="GAA4617314.1"/>
    <property type="molecule type" value="Genomic_DNA"/>
</dbReference>
<sequence>MSEMRSRRAAGVLEAEVLAALWASAEPLTPAEVQRRLGGRLARTTVATILSRLHDKGAVDRRRSGRSLFYTPVHDSDGLVARRMHTELGKGRDRRTVLARFVSSLSSTDERLLRSLLGEDPGEGGGSS</sequence>
<gene>
    <name evidence="5" type="ORF">GCM10023195_77250</name>
</gene>
<comment type="similarity">
    <text evidence="1">Belongs to the BlaI transcriptional regulatory family.</text>
</comment>
<dbReference type="RefSeq" id="WP_345365550.1">
    <property type="nucleotide sequence ID" value="NZ_BAABHJ010000039.1"/>
</dbReference>
<keyword evidence="3" id="KW-0238">DNA-binding</keyword>
<accession>A0ABP8TZA6</accession>
<evidence type="ECO:0000256" key="3">
    <source>
        <dbReference type="ARBA" id="ARBA00023125"/>
    </source>
</evidence>
<reference evidence="6" key="1">
    <citation type="journal article" date="2019" name="Int. J. Syst. Evol. Microbiol.">
        <title>The Global Catalogue of Microorganisms (GCM) 10K type strain sequencing project: providing services to taxonomists for standard genome sequencing and annotation.</title>
        <authorList>
            <consortium name="The Broad Institute Genomics Platform"/>
            <consortium name="The Broad Institute Genome Sequencing Center for Infectious Disease"/>
            <person name="Wu L."/>
            <person name="Ma J."/>
        </authorList>
    </citation>
    <scope>NUCLEOTIDE SEQUENCE [LARGE SCALE GENOMIC DNA]</scope>
    <source>
        <strain evidence="6">JCM 17938</strain>
    </source>
</reference>
<name>A0ABP8TZA6_9ACTN</name>
<keyword evidence="2" id="KW-0805">Transcription regulation</keyword>
<dbReference type="Proteomes" id="UP001500212">
    <property type="component" value="Unassembled WGS sequence"/>
</dbReference>
<dbReference type="InterPro" id="IPR005650">
    <property type="entry name" value="BlaI_family"/>
</dbReference>
<dbReference type="Pfam" id="PF03965">
    <property type="entry name" value="Penicillinase_R"/>
    <property type="match status" value="1"/>
</dbReference>